<reference evidence="5" key="1">
    <citation type="submission" date="2020-07" db="EMBL/GenBank/DDBJ databases">
        <title>Genome sequence and genetic diversity analysis of an under-domesticated orphan crop, white fonio (Digitaria exilis).</title>
        <authorList>
            <person name="Bennetzen J.L."/>
            <person name="Chen S."/>
            <person name="Ma X."/>
            <person name="Wang X."/>
            <person name="Yssel A.E.J."/>
            <person name="Chaluvadi S.R."/>
            <person name="Johnson M."/>
            <person name="Gangashetty P."/>
            <person name="Hamidou F."/>
            <person name="Sanogo M.D."/>
            <person name="Zwaenepoel A."/>
            <person name="Wallace J."/>
            <person name="Van De Peer Y."/>
            <person name="Van Deynze A."/>
        </authorList>
    </citation>
    <scope>NUCLEOTIDE SEQUENCE</scope>
    <source>
        <tissue evidence="5">Leaves</tissue>
    </source>
</reference>
<evidence type="ECO:0000313" key="5">
    <source>
        <dbReference type="EMBL" id="KAF8723564.1"/>
    </source>
</evidence>
<evidence type="ECO:0000256" key="2">
    <source>
        <dbReference type="ARBA" id="ARBA00023163"/>
    </source>
</evidence>
<accession>A0A835EZA8</accession>
<evidence type="ECO:0000259" key="4">
    <source>
        <dbReference type="Pfam" id="PF14215"/>
    </source>
</evidence>
<dbReference type="PANTHER" id="PTHR46633:SF2">
    <property type="entry name" value="OS06G0233800 PROTEIN"/>
    <property type="match status" value="1"/>
</dbReference>
<name>A0A835EZA8_9POAL</name>
<proteinExistence type="predicted"/>
<keyword evidence="6" id="KW-1185">Reference proteome</keyword>
<evidence type="ECO:0000256" key="1">
    <source>
        <dbReference type="ARBA" id="ARBA00023015"/>
    </source>
</evidence>
<protein>
    <recommendedName>
        <fullName evidence="4">Transcription factor MYC/MYB N-terminal domain-containing protein</fullName>
    </recommendedName>
</protein>
<dbReference type="AlphaFoldDB" id="A0A835EZA8"/>
<evidence type="ECO:0000313" key="6">
    <source>
        <dbReference type="Proteomes" id="UP000636709"/>
    </source>
</evidence>
<keyword evidence="1" id="KW-0805">Transcription regulation</keyword>
<dbReference type="Pfam" id="PF14215">
    <property type="entry name" value="bHLH-MYC_N"/>
    <property type="match status" value="1"/>
</dbReference>
<comment type="caution">
    <text evidence="5">The sequence shown here is derived from an EMBL/GenBank/DDBJ whole genome shotgun (WGS) entry which is preliminary data.</text>
</comment>
<sequence length="691" mass="74034">MTVEGGHYLADSEPDYKPSCMDFCLQDVEFTGPTYTTDPLLALSRSIARRPRESPRFIAQICWNCDPVHHIDTRRSVPLRCVAARSRGLFALEAGAKGGLSCVLVEPSLCAGMKETVGIKSIRARTGGGGLDATVSGISTGASEIRSNRPVSERAIVKLSRLDRSPRHAGRPSRSGGAAMEEQLGPVAVTHLLQHTLRSLCTGGDSPQWVYAVFWRILPRNYPPPKCVSSRLPPLALALPLPLMRVPGSSRGCRPAVCTRRWDLPGAAYDRTRGNRRNWILAWEDGFCNFAAAAAATPAASGQEAVAYAGDCEAAAQEAVVKQQHQQQPQGLQPELFFKMSHDIYNYGEGPQSTAISSTSELLVKVNPPHKWVFKEPHEHEINLISSWSNPADSHPRTWEAQFQSGIQRRQQLPLRPTAALSLAKPWPASLMPPCHGPLAFTIALIAVREGVVQLGSMKKHVRNCSALYRVVSCRPRCTLLAIRYDADTRRLACVWDELRFDDGKLSRMQVAEDLSYVVMLRRKFGYLESIPGVLLPHPSSAGVVFPAGVGCPPDIAAAAWPPGLVPSPPVGPPLDLYDPYGAAAGPAASMHIMPSMSSLEALLSKLPSVVPPPQQTTTQLPTAGGSSVAPPAANKEETGDEYVACHGMDDVASNGAGGESTSASAAAAATAPVSSYFVNVGSSSNPGEGF</sequence>
<dbReference type="EMBL" id="JACEFO010001666">
    <property type="protein sequence ID" value="KAF8723564.1"/>
    <property type="molecule type" value="Genomic_DNA"/>
</dbReference>
<gene>
    <name evidence="5" type="ORF">HU200_021518</name>
</gene>
<dbReference type="OrthoDB" id="1876470at2759"/>
<evidence type="ECO:0000256" key="3">
    <source>
        <dbReference type="SAM" id="MobiDB-lite"/>
    </source>
</evidence>
<dbReference type="Proteomes" id="UP000636709">
    <property type="component" value="Unassembled WGS sequence"/>
</dbReference>
<dbReference type="InterPro" id="IPR025610">
    <property type="entry name" value="MYC/MYB_N"/>
</dbReference>
<dbReference type="PANTHER" id="PTHR46633">
    <property type="entry name" value="TRANSCRIPTION FACTOR MYC/MYB-RELATED"/>
    <property type="match status" value="1"/>
</dbReference>
<keyword evidence="2" id="KW-0804">Transcription</keyword>
<feature type="region of interest" description="Disordered" evidence="3">
    <location>
        <begin position="609"/>
        <end position="638"/>
    </location>
</feature>
<feature type="domain" description="Transcription factor MYC/MYB N-terminal" evidence="4">
    <location>
        <begin position="276"/>
        <end position="469"/>
    </location>
</feature>
<organism evidence="5 6">
    <name type="scientific">Digitaria exilis</name>
    <dbReference type="NCBI Taxonomy" id="1010633"/>
    <lineage>
        <taxon>Eukaryota</taxon>
        <taxon>Viridiplantae</taxon>
        <taxon>Streptophyta</taxon>
        <taxon>Embryophyta</taxon>
        <taxon>Tracheophyta</taxon>
        <taxon>Spermatophyta</taxon>
        <taxon>Magnoliopsida</taxon>
        <taxon>Liliopsida</taxon>
        <taxon>Poales</taxon>
        <taxon>Poaceae</taxon>
        <taxon>PACMAD clade</taxon>
        <taxon>Panicoideae</taxon>
        <taxon>Panicodae</taxon>
        <taxon>Paniceae</taxon>
        <taxon>Anthephorinae</taxon>
        <taxon>Digitaria</taxon>
    </lineage>
</organism>